<dbReference type="InterPro" id="IPR034660">
    <property type="entry name" value="DinB/YfiT-like"/>
</dbReference>
<dbReference type="STRING" id="525909.Afer_0282"/>
<feature type="domain" description="Mycothiol-dependent maleylpyruvate isomerase metal-binding" evidence="1">
    <location>
        <begin position="87"/>
        <end position="219"/>
    </location>
</feature>
<dbReference type="HOGENOM" id="CLU_077935_0_0_11"/>
<dbReference type="KEGG" id="afo:Afer_0282"/>
<dbReference type="InterPro" id="IPR024344">
    <property type="entry name" value="MDMPI_metal-binding"/>
</dbReference>
<dbReference type="eggNOG" id="ENOG5031RF6">
    <property type="taxonomic scope" value="Bacteria"/>
</dbReference>
<dbReference type="AlphaFoldDB" id="C7M2K7"/>
<organism evidence="2 3">
    <name type="scientific">Acidimicrobium ferrooxidans (strain DSM 10331 / JCM 15462 / NBRC 103882 / ICP)</name>
    <dbReference type="NCBI Taxonomy" id="525909"/>
    <lineage>
        <taxon>Bacteria</taxon>
        <taxon>Bacillati</taxon>
        <taxon>Actinomycetota</taxon>
        <taxon>Acidimicrobiia</taxon>
        <taxon>Acidimicrobiales</taxon>
        <taxon>Acidimicrobiaceae</taxon>
        <taxon>Acidimicrobium</taxon>
    </lineage>
</organism>
<dbReference type="EMBL" id="CP001631">
    <property type="protein sequence ID" value="ACU53251.1"/>
    <property type="molecule type" value="Genomic_DNA"/>
</dbReference>
<dbReference type="Proteomes" id="UP000000771">
    <property type="component" value="Chromosome"/>
</dbReference>
<dbReference type="SUPFAM" id="SSF109854">
    <property type="entry name" value="DinB/YfiT-like putative metalloenzymes"/>
    <property type="match status" value="1"/>
</dbReference>
<protein>
    <recommendedName>
        <fullName evidence="1">Mycothiol-dependent maleylpyruvate isomerase metal-binding domain-containing protein</fullName>
    </recommendedName>
</protein>
<dbReference type="Gene3D" id="1.20.120.450">
    <property type="entry name" value="dinb family like domain"/>
    <property type="match status" value="1"/>
</dbReference>
<reference evidence="2 3" key="1">
    <citation type="journal article" date="2009" name="Stand. Genomic Sci.">
        <title>Complete genome sequence of Acidimicrobium ferrooxidans type strain (ICP).</title>
        <authorList>
            <person name="Clum A."/>
            <person name="Nolan M."/>
            <person name="Lang E."/>
            <person name="Glavina Del Rio T."/>
            <person name="Tice H."/>
            <person name="Copeland A."/>
            <person name="Cheng J.F."/>
            <person name="Lucas S."/>
            <person name="Chen F."/>
            <person name="Bruce D."/>
            <person name="Goodwin L."/>
            <person name="Pitluck S."/>
            <person name="Ivanova N."/>
            <person name="Mavrommatis K."/>
            <person name="Mikhailova N."/>
            <person name="Pati A."/>
            <person name="Chen A."/>
            <person name="Palaniappan K."/>
            <person name="Goker M."/>
            <person name="Spring S."/>
            <person name="Land M."/>
            <person name="Hauser L."/>
            <person name="Chang Y.J."/>
            <person name="Jeffries C.C."/>
            <person name="Chain P."/>
            <person name="Bristow J."/>
            <person name="Eisen J.A."/>
            <person name="Markowitz V."/>
            <person name="Hugenholtz P."/>
            <person name="Kyrpides N.C."/>
            <person name="Klenk H.P."/>
            <person name="Lapidus A."/>
        </authorList>
    </citation>
    <scope>NUCLEOTIDE SEQUENCE [LARGE SCALE GENOMIC DNA]</scope>
    <source>
        <strain evidence="3">DSM 10331 / JCM 15462 / NBRC 103882 / ICP</strain>
    </source>
</reference>
<name>C7M2K7_ACIFD</name>
<dbReference type="Pfam" id="PF11716">
    <property type="entry name" value="MDMPI_N"/>
    <property type="match status" value="1"/>
</dbReference>
<proteinExistence type="predicted"/>
<dbReference type="InterPro" id="IPR017517">
    <property type="entry name" value="Maleyloyr_isom"/>
</dbReference>
<accession>C7M2K7</accession>
<sequence>MFAIRCGRRCHAPSDEHGVGRGAYVILCVRRCGRSREVAVRADTAIGEHQCDRRASVSILPRGVSYDPLMDRAAQASWETWWVEGEACFAAVVATLEADALTGPSLLPGWDRATVIAHVATNADALSNLLRWAATGVPTPMYPSPEARRRAIAETASLPRDQLVARAESARGELAARMHDLAPEAWDRPVETRDGRAIVAREVVWMRCREVWVHAVDLAAGVGFESMPPALLVALADDIVAMWARRSVMAPCRLVAGEHAWGVEPPVVEVDLATAVAVLSGRTPLETLGPAVAGLGMPAWI</sequence>
<dbReference type="GO" id="GO:0046872">
    <property type="term" value="F:metal ion binding"/>
    <property type="evidence" value="ECO:0007669"/>
    <property type="project" value="InterPro"/>
</dbReference>
<evidence type="ECO:0000313" key="2">
    <source>
        <dbReference type="EMBL" id="ACU53251.1"/>
    </source>
</evidence>
<keyword evidence="3" id="KW-1185">Reference proteome</keyword>
<evidence type="ECO:0000313" key="3">
    <source>
        <dbReference type="Proteomes" id="UP000000771"/>
    </source>
</evidence>
<gene>
    <name evidence="2" type="ordered locus">Afer_0282</name>
</gene>
<dbReference type="NCBIfam" id="TIGR03083">
    <property type="entry name" value="maleylpyruvate isomerase family mycothiol-dependent enzyme"/>
    <property type="match status" value="1"/>
</dbReference>
<evidence type="ECO:0000259" key="1">
    <source>
        <dbReference type="Pfam" id="PF11716"/>
    </source>
</evidence>